<accession>Q0BYF7</accession>
<keyword evidence="2" id="KW-1185">Reference proteome</keyword>
<dbReference type="HOGENOM" id="CLU_2342962_0_0_5"/>
<proteinExistence type="predicted"/>
<protein>
    <submittedName>
        <fullName evidence="1">Uncharacterized protein</fullName>
    </submittedName>
</protein>
<dbReference type="Proteomes" id="UP000001959">
    <property type="component" value="Chromosome"/>
</dbReference>
<dbReference type="EMBL" id="CP000158">
    <property type="protein sequence ID" value="ABI75565.1"/>
    <property type="molecule type" value="Genomic_DNA"/>
</dbReference>
<evidence type="ECO:0000313" key="1">
    <source>
        <dbReference type="EMBL" id="ABI75565.1"/>
    </source>
</evidence>
<organism evidence="1 2">
    <name type="scientific">Hyphomonas neptunium (strain ATCC 15444)</name>
    <dbReference type="NCBI Taxonomy" id="228405"/>
    <lineage>
        <taxon>Bacteria</taxon>
        <taxon>Pseudomonadati</taxon>
        <taxon>Pseudomonadota</taxon>
        <taxon>Alphaproteobacteria</taxon>
        <taxon>Hyphomonadales</taxon>
        <taxon>Hyphomonadaceae</taxon>
        <taxon>Hyphomonas</taxon>
    </lineage>
</organism>
<reference evidence="1 2" key="1">
    <citation type="journal article" date="2006" name="J. Bacteriol.">
        <title>Comparative genomic evidence for a close relationship between the dimorphic prosthecate bacteria Hyphomonas neptunium and Caulobacter crescentus.</title>
        <authorList>
            <person name="Badger J.H."/>
            <person name="Hoover T.R."/>
            <person name="Brun Y.V."/>
            <person name="Weiner R.M."/>
            <person name="Laub M.T."/>
            <person name="Alexandre G."/>
            <person name="Mrazek J."/>
            <person name="Ren Q."/>
            <person name="Paulsen I.T."/>
            <person name="Nelson K.E."/>
            <person name="Khouri H.M."/>
            <person name="Radune D."/>
            <person name="Sosa J."/>
            <person name="Dodson R.J."/>
            <person name="Sullivan S.A."/>
            <person name="Rosovitz M.J."/>
            <person name="Madupu R."/>
            <person name="Brinkac L.M."/>
            <person name="Durkin A.S."/>
            <person name="Daugherty S.C."/>
            <person name="Kothari S.P."/>
            <person name="Giglio M.G."/>
            <person name="Zhou L."/>
            <person name="Haft D.H."/>
            <person name="Selengut J.D."/>
            <person name="Davidsen T.M."/>
            <person name="Yang Q."/>
            <person name="Zafar N."/>
            <person name="Ward N.L."/>
        </authorList>
    </citation>
    <scope>NUCLEOTIDE SEQUENCE [LARGE SCALE GENOMIC DNA]</scope>
    <source>
        <strain evidence="1 2">ATCC 15444</strain>
    </source>
</reference>
<dbReference type="KEGG" id="hne:HNE_2808"/>
<evidence type="ECO:0000313" key="2">
    <source>
        <dbReference type="Proteomes" id="UP000001959"/>
    </source>
</evidence>
<gene>
    <name evidence="1" type="ordered locus">HNE_2808</name>
</gene>
<sequence length="97" mass="11051">MKSQAPSGRQPQTIHPLEGVRVFHRLAFAVDGDEARLVEPDRLGAYIFQHPNEMFRADRFCCIFWRDGFASTFCSCQRKDGLANGVFRFFAHQSIAA</sequence>
<name>Q0BYF7_HYPNA</name>
<dbReference type="AlphaFoldDB" id="Q0BYF7"/>